<dbReference type="AlphaFoldDB" id="A0AAU7DLR5"/>
<sequence length="166" mass="17817">MFPKRSAVAACAAFICCTMGPRILHAASAQQFYIPIVNATFSPACSSVSGLQVTLNGQYHFVVHTSKNHDGTFTTKIQSNATGTATDNNGGKYVFNYVNHEQDLSSTPADVPPILGIYSDRFQLVSKGGDPNVKVQYQIAFMIDGSGTFTPISVMVFKGDPNCDPI</sequence>
<feature type="signal peptide" evidence="1">
    <location>
        <begin position="1"/>
        <end position="26"/>
    </location>
</feature>
<gene>
    <name evidence="2" type="ORF">P8935_01570</name>
</gene>
<reference evidence="2" key="1">
    <citation type="submission" date="2023-03" db="EMBL/GenBank/DDBJ databases">
        <title>Edaphobacter sp.</title>
        <authorList>
            <person name="Huber K.J."/>
            <person name="Papendorf J."/>
            <person name="Pilke C."/>
            <person name="Bunk B."/>
            <person name="Sproeer C."/>
            <person name="Pester M."/>
        </authorList>
    </citation>
    <scope>NUCLEOTIDE SEQUENCE</scope>
    <source>
        <strain evidence="2">DSM 110680</strain>
    </source>
</reference>
<accession>A0AAU7DLR5</accession>
<dbReference type="RefSeq" id="WP_348263258.1">
    <property type="nucleotide sequence ID" value="NZ_CP121196.1"/>
</dbReference>
<dbReference type="EMBL" id="CP121196">
    <property type="protein sequence ID" value="XBH18032.1"/>
    <property type="molecule type" value="Genomic_DNA"/>
</dbReference>
<evidence type="ECO:0000313" key="2">
    <source>
        <dbReference type="EMBL" id="XBH18032.1"/>
    </source>
</evidence>
<protein>
    <recommendedName>
        <fullName evidence="3">Secreted protein</fullName>
    </recommendedName>
</protein>
<keyword evidence="1" id="KW-0732">Signal</keyword>
<evidence type="ECO:0008006" key="3">
    <source>
        <dbReference type="Google" id="ProtNLM"/>
    </source>
</evidence>
<organism evidence="2">
    <name type="scientific">Telmatobacter sp. DSM 110680</name>
    <dbReference type="NCBI Taxonomy" id="3036704"/>
    <lineage>
        <taxon>Bacteria</taxon>
        <taxon>Pseudomonadati</taxon>
        <taxon>Acidobacteriota</taxon>
        <taxon>Terriglobia</taxon>
        <taxon>Terriglobales</taxon>
        <taxon>Acidobacteriaceae</taxon>
        <taxon>Telmatobacter</taxon>
    </lineage>
</organism>
<name>A0AAU7DLR5_9BACT</name>
<evidence type="ECO:0000256" key="1">
    <source>
        <dbReference type="SAM" id="SignalP"/>
    </source>
</evidence>
<feature type="chain" id="PRO_5043952509" description="Secreted protein" evidence="1">
    <location>
        <begin position="27"/>
        <end position="166"/>
    </location>
</feature>
<proteinExistence type="predicted"/>